<dbReference type="InterPro" id="IPR036388">
    <property type="entry name" value="WH-like_DNA-bd_sf"/>
</dbReference>
<proteinExistence type="inferred from homology"/>
<dbReference type="InterPro" id="IPR014284">
    <property type="entry name" value="RNA_pol_sigma-70_dom"/>
</dbReference>
<reference evidence="9 10" key="1">
    <citation type="submission" date="2019-10" db="EMBL/GenBank/DDBJ databases">
        <title>A soil myxobacterium in the family Polyangiaceae.</title>
        <authorList>
            <person name="Li Y."/>
            <person name="Wang J."/>
        </authorList>
    </citation>
    <scope>NUCLEOTIDE SEQUENCE [LARGE SCALE GENOMIC DNA]</scope>
    <source>
        <strain evidence="9 10">DSM 14734</strain>
    </source>
</reference>
<keyword evidence="5" id="KW-0804">Transcription</keyword>
<evidence type="ECO:0000256" key="5">
    <source>
        <dbReference type="ARBA" id="ARBA00023163"/>
    </source>
</evidence>
<evidence type="ECO:0000256" key="1">
    <source>
        <dbReference type="ARBA" id="ARBA00010641"/>
    </source>
</evidence>
<accession>A0A6N7PRF8</accession>
<evidence type="ECO:0000259" key="7">
    <source>
        <dbReference type="Pfam" id="PF04542"/>
    </source>
</evidence>
<dbReference type="Gene3D" id="1.10.1740.10">
    <property type="match status" value="1"/>
</dbReference>
<evidence type="ECO:0000256" key="4">
    <source>
        <dbReference type="ARBA" id="ARBA00023125"/>
    </source>
</evidence>
<organism evidence="9 10">
    <name type="scientific">Polyangium spumosum</name>
    <dbReference type="NCBI Taxonomy" id="889282"/>
    <lineage>
        <taxon>Bacteria</taxon>
        <taxon>Pseudomonadati</taxon>
        <taxon>Myxococcota</taxon>
        <taxon>Polyangia</taxon>
        <taxon>Polyangiales</taxon>
        <taxon>Polyangiaceae</taxon>
        <taxon>Polyangium</taxon>
    </lineage>
</organism>
<dbReference type="SUPFAM" id="SSF88946">
    <property type="entry name" value="Sigma2 domain of RNA polymerase sigma factors"/>
    <property type="match status" value="1"/>
</dbReference>
<evidence type="ECO:0000256" key="2">
    <source>
        <dbReference type="ARBA" id="ARBA00023015"/>
    </source>
</evidence>
<comment type="caution">
    <text evidence="9">The sequence shown here is derived from an EMBL/GenBank/DDBJ whole genome shotgun (WGS) entry which is preliminary data.</text>
</comment>
<dbReference type="InterPro" id="IPR039425">
    <property type="entry name" value="RNA_pol_sigma-70-like"/>
</dbReference>
<feature type="compositionally biased region" description="Low complexity" evidence="6">
    <location>
        <begin position="286"/>
        <end position="306"/>
    </location>
</feature>
<evidence type="ECO:0000313" key="10">
    <source>
        <dbReference type="Proteomes" id="UP000440224"/>
    </source>
</evidence>
<sequence length="378" mass="41460">MVLYDKHHQAIVRRIRKLGVRAADLEDIVQMVLIKVYKGIEKLPVEEDGVEPWLFCICAREAASHYRLRRHLYEVPEPNAGVQVADEASLHERLEDVELVADVLEQMKPELAKILLLHELDEKTLPEIAKELGISRNTAQARLADAKETFQRRVERSLTPNTPARRRRLALLPFGLGALFSAEGDAGTPPSGERLVALRAPSSSRASLALRRSARPVLERLFKNPAFWGVTGTLGGLVGGFIGGMSVPRGTTKPAREVRPMVTTVVIEVERAGREASRDAPPPVTPSVSASASAPALAVPATTSSPWTFSGVPPERRGIEHARHALQQGNFAEAISVLQRHEREYPDSQYMAVRTRYLAEARRGMDGSPTQPGSGSLP</sequence>
<dbReference type="InterPro" id="IPR013324">
    <property type="entry name" value="RNA_pol_sigma_r3/r4-like"/>
</dbReference>
<feature type="domain" description="RNA polymerase sigma-70 region 2" evidence="7">
    <location>
        <begin position="3"/>
        <end position="70"/>
    </location>
</feature>
<gene>
    <name evidence="9" type="ORF">GF068_22300</name>
</gene>
<feature type="region of interest" description="Disordered" evidence="6">
    <location>
        <begin position="273"/>
        <end position="311"/>
    </location>
</feature>
<comment type="similarity">
    <text evidence="1">Belongs to the sigma-70 factor family. ECF subfamily.</text>
</comment>
<name>A0A6N7PRF8_9BACT</name>
<evidence type="ECO:0000256" key="3">
    <source>
        <dbReference type="ARBA" id="ARBA00023082"/>
    </source>
</evidence>
<keyword evidence="2" id="KW-0805">Transcription regulation</keyword>
<dbReference type="RefSeq" id="WP_153821458.1">
    <property type="nucleotide sequence ID" value="NZ_WJIE01000006.1"/>
</dbReference>
<dbReference type="SUPFAM" id="SSF88659">
    <property type="entry name" value="Sigma3 and sigma4 domains of RNA polymerase sigma factors"/>
    <property type="match status" value="1"/>
</dbReference>
<dbReference type="CDD" id="cd06171">
    <property type="entry name" value="Sigma70_r4"/>
    <property type="match status" value="1"/>
</dbReference>
<keyword evidence="4" id="KW-0238">DNA-binding</keyword>
<dbReference type="OrthoDB" id="5519859at2"/>
<dbReference type="GO" id="GO:0016987">
    <property type="term" value="F:sigma factor activity"/>
    <property type="evidence" value="ECO:0007669"/>
    <property type="project" value="UniProtKB-KW"/>
</dbReference>
<dbReference type="Pfam" id="PF08281">
    <property type="entry name" value="Sigma70_r4_2"/>
    <property type="match status" value="1"/>
</dbReference>
<dbReference type="InterPro" id="IPR013325">
    <property type="entry name" value="RNA_pol_sigma_r2"/>
</dbReference>
<evidence type="ECO:0000259" key="8">
    <source>
        <dbReference type="Pfam" id="PF08281"/>
    </source>
</evidence>
<keyword evidence="10" id="KW-1185">Reference proteome</keyword>
<keyword evidence="3" id="KW-0731">Sigma factor</keyword>
<protein>
    <submittedName>
        <fullName evidence="9">Sigma-70 family RNA polymerase sigma factor</fullName>
    </submittedName>
</protein>
<dbReference type="PANTHER" id="PTHR43133">
    <property type="entry name" value="RNA POLYMERASE ECF-TYPE SIGMA FACTO"/>
    <property type="match status" value="1"/>
</dbReference>
<dbReference type="NCBIfam" id="TIGR02937">
    <property type="entry name" value="sigma70-ECF"/>
    <property type="match status" value="1"/>
</dbReference>
<dbReference type="Proteomes" id="UP000440224">
    <property type="component" value="Unassembled WGS sequence"/>
</dbReference>
<dbReference type="EMBL" id="WJIE01000006">
    <property type="protein sequence ID" value="MRG94628.1"/>
    <property type="molecule type" value="Genomic_DNA"/>
</dbReference>
<dbReference type="GO" id="GO:0003677">
    <property type="term" value="F:DNA binding"/>
    <property type="evidence" value="ECO:0007669"/>
    <property type="project" value="UniProtKB-KW"/>
</dbReference>
<evidence type="ECO:0000256" key="6">
    <source>
        <dbReference type="SAM" id="MobiDB-lite"/>
    </source>
</evidence>
<evidence type="ECO:0000313" key="9">
    <source>
        <dbReference type="EMBL" id="MRG94628.1"/>
    </source>
</evidence>
<dbReference type="Pfam" id="PF04542">
    <property type="entry name" value="Sigma70_r2"/>
    <property type="match status" value="1"/>
</dbReference>
<dbReference type="Gene3D" id="1.10.10.10">
    <property type="entry name" value="Winged helix-like DNA-binding domain superfamily/Winged helix DNA-binding domain"/>
    <property type="match status" value="1"/>
</dbReference>
<dbReference type="InterPro" id="IPR007627">
    <property type="entry name" value="RNA_pol_sigma70_r2"/>
</dbReference>
<dbReference type="GO" id="GO:0006352">
    <property type="term" value="P:DNA-templated transcription initiation"/>
    <property type="evidence" value="ECO:0007669"/>
    <property type="project" value="InterPro"/>
</dbReference>
<dbReference type="PANTHER" id="PTHR43133:SF8">
    <property type="entry name" value="RNA POLYMERASE SIGMA FACTOR HI_1459-RELATED"/>
    <property type="match status" value="1"/>
</dbReference>
<feature type="domain" description="RNA polymerase sigma factor 70 region 4 type 2" evidence="8">
    <location>
        <begin position="100"/>
        <end position="148"/>
    </location>
</feature>
<dbReference type="AlphaFoldDB" id="A0A6N7PRF8"/>
<dbReference type="InterPro" id="IPR013249">
    <property type="entry name" value="RNA_pol_sigma70_r4_t2"/>
</dbReference>